<dbReference type="AlphaFoldDB" id="A0AAD1TI56"/>
<evidence type="ECO:0000256" key="8">
    <source>
        <dbReference type="SAM" id="Phobius"/>
    </source>
</evidence>
<proteinExistence type="inferred from homology"/>
<keyword evidence="11" id="KW-1185">Reference proteome</keyword>
<dbReference type="GO" id="GO:0004089">
    <property type="term" value="F:carbonate dehydratase activity"/>
    <property type="evidence" value="ECO:0007669"/>
    <property type="project" value="UniProtKB-UniRule"/>
</dbReference>
<keyword evidence="8" id="KW-0472">Membrane</keyword>
<dbReference type="InterPro" id="IPR018338">
    <property type="entry name" value="Carbonic_anhydrase_a-class_CS"/>
</dbReference>
<dbReference type="EMBL" id="OW240924">
    <property type="protein sequence ID" value="CAH2327042.1"/>
    <property type="molecule type" value="Genomic_DNA"/>
</dbReference>
<dbReference type="SMART" id="SM01057">
    <property type="entry name" value="Carb_anhydrase"/>
    <property type="match status" value="1"/>
</dbReference>
<evidence type="ECO:0000256" key="4">
    <source>
        <dbReference type="ARBA" id="ARBA00022833"/>
    </source>
</evidence>
<keyword evidence="4 7" id="KW-0862">Zinc</keyword>
<reference evidence="10" key="1">
    <citation type="submission" date="2022-03" db="EMBL/GenBank/DDBJ databases">
        <authorList>
            <person name="Alioto T."/>
            <person name="Alioto T."/>
            <person name="Gomez Garrido J."/>
        </authorList>
    </citation>
    <scope>NUCLEOTIDE SEQUENCE</scope>
</reference>
<dbReference type="SUPFAM" id="SSF51069">
    <property type="entry name" value="Carbonic anhydrase"/>
    <property type="match status" value="1"/>
</dbReference>
<evidence type="ECO:0000313" key="11">
    <source>
        <dbReference type="Proteomes" id="UP001295444"/>
    </source>
</evidence>
<dbReference type="PROSITE" id="PS51144">
    <property type="entry name" value="ALPHA_CA_2"/>
    <property type="match status" value="1"/>
</dbReference>
<dbReference type="InterPro" id="IPR023561">
    <property type="entry name" value="Carbonic_anhydrase_a-class"/>
</dbReference>
<comment type="catalytic activity">
    <reaction evidence="7">
        <text>hydrogencarbonate + H(+) = CO2 + H2O</text>
        <dbReference type="Rhea" id="RHEA:10748"/>
        <dbReference type="ChEBI" id="CHEBI:15377"/>
        <dbReference type="ChEBI" id="CHEBI:15378"/>
        <dbReference type="ChEBI" id="CHEBI:16526"/>
        <dbReference type="ChEBI" id="CHEBI:17544"/>
        <dbReference type="EC" id="4.2.1.1"/>
    </reaction>
</comment>
<protein>
    <recommendedName>
        <fullName evidence="2 7">Carbonic anhydrase</fullName>
        <ecNumber evidence="2 7">4.2.1.1</ecNumber>
    </recommendedName>
</protein>
<evidence type="ECO:0000256" key="6">
    <source>
        <dbReference type="ARBA" id="ARBA00023239"/>
    </source>
</evidence>
<dbReference type="GO" id="GO:0008270">
    <property type="term" value="F:zinc ion binding"/>
    <property type="evidence" value="ECO:0007669"/>
    <property type="project" value="UniProtKB-UniRule"/>
</dbReference>
<accession>A0AAD1TI56</accession>
<dbReference type="PANTHER" id="PTHR18952">
    <property type="entry name" value="CARBONIC ANHYDRASE"/>
    <property type="match status" value="1"/>
</dbReference>
<dbReference type="PROSITE" id="PS00162">
    <property type="entry name" value="ALPHA_CA_1"/>
    <property type="match status" value="1"/>
</dbReference>
<keyword evidence="3 7" id="KW-0479">Metal-binding</keyword>
<comment type="cofactor">
    <cofactor evidence="7">
        <name>Zn(2+)</name>
        <dbReference type="ChEBI" id="CHEBI:29105"/>
    </cofactor>
</comment>
<dbReference type="FunFam" id="3.10.200.10:FF:000003">
    <property type="entry name" value="Carbonic anhydrase 12"/>
    <property type="match status" value="1"/>
</dbReference>
<evidence type="ECO:0000256" key="7">
    <source>
        <dbReference type="RuleBase" id="RU367011"/>
    </source>
</evidence>
<feature type="domain" description="Alpha-carbonic anhydrase" evidence="9">
    <location>
        <begin position="84"/>
        <end position="346"/>
    </location>
</feature>
<feature type="transmembrane region" description="Helical" evidence="8">
    <location>
        <begin position="359"/>
        <end position="381"/>
    </location>
</feature>
<keyword evidence="5" id="KW-0325">Glycoprotein</keyword>
<dbReference type="PANTHER" id="PTHR18952:SF84">
    <property type="entry name" value="CARBONIC ANHYDRASE 14"/>
    <property type="match status" value="1"/>
</dbReference>
<evidence type="ECO:0000256" key="2">
    <source>
        <dbReference type="ARBA" id="ARBA00012925"/>
    </source>
</evidence>
<evidence type="ECO:0000256" key="3">
    <source>
        <dbReference type="ARBA" id="ARBA00022723"/>
    </source>
</evidence>
<dbReference type="InterPro" id="IPR036398">
    <property type="entry name" value="CA_dom_sf"/>
</dbReference>
<dbReference type="InterPro" id="IPR001148">
    <property type="entry name" value="CA_dom"/>
</dbReference>
<comment type="similarity">
    <text evidence="1 7">Belongs to the alpha-carbonic anhydrase family.</text>
</comment>
<dbReference type="Pfam" id="PF00194">
    <property type="entry name" value="Carb_anhydrase"/>
    <property type="match status" value="1"/>
</dbReference>
<keyword evidence="8" id="KW-1133">Transmembrane helix</keyword>
<dbReference type="GO" id="GO:0005886">
    <property type="term" value="C:plasma membrane"/>
    <property type="evidence" value="ECO:0007669"/>
    <property type="project" value="TreeGrafter"/>
</dbReference>
<comment type="function">
    <text evidence="7">Reversible hydration of carbon dioxide.</text>
</comment>
<evidence type="ECO:0000256" key="5">
    <source>
        <dbReference type="ARBA" id="ARBA00023180"/>
    </source>
</evidence>
<keyword evidence="6 7" id="KW-0456">Lyase</keyword>
<evidence type="ECO:0000313" key="10">
    <source>
        <dbReference type="EMBL" id="CAH2327042.1"/>
    </source>
</evidence>
<evidence type="ECO:0000259" key="9">
    <source>
        <dbReference type="PROSITE" id="PS51144"/>
    </source>
</evidence>
<dbReference type="Gene3D" id="3.10.200.10">
    <property type="entry name" value="Alpha carbonic anhydrase"/>
    <property type="match status" value="1"/>
</dbReference>
<sequence>MLKAHYKTFGGGGGKLDQNFPLAQSQISVSPLQRLSRKILQESYPSFDTGTAEDMSFHSTCWVHRILQCSILILTACQIMVESSSWTYTGHEGQEHWKEAYPDCGGTAQSPVNIQTANVSYDDSLQPIEPIGYSTPGTGSFTLRNNGHTVVLMLSPSMHLRGLSHNFTAVQLHLHWGSSSHPFGSEHQIDSKAFPAEMHIVHYNSDKYADINEAKNKPDGLAVLGIFMEVMQSGATDNLAYGNIFNYLENVSYADQSVTVPAFNVHNLLPNNLDHYFRYRGSLTTPPCHQSVLWTVFHERVHISRSQLDKLQTVVFSTKVTTPSSPLQNNVRDPQPLNQRIVNSSFLVPPPGSYTTGQILGIFFGTFLALLGTFCIVYFVYKKYSRKNRMEVGGKASNVAHNSPSTTAEHVEVKSFQF</sequence>
<organism evidence="10 11">
    <name type="scientific">Pelobates cultripes</name>
    <name type="common">Western spadefoot toad</name>
    <dbReference type="NCBI Taxonomy" id="61616"/>
    <lineage>
        <taxon>Eukaryota</taxon>
        <taxon>Metazoa</taxon>
        <taxon>Chordata</taxon>
        <taxon>Craniata</taxon>
        <taxon>Vertebrata</taxon>
        <taxon>Euteleostomi</taxon>
        <taxon>Amphibia</taxon>
        <taxon>Batrachia</taxon>
        <taxon>Anura</taxon>
        <taxon>Pelobatoidea</taxon>
        <taxon>Pelobatidae</taxon>
        <taxon>Pelobates</taxon>
    </lineage>
</organism>
<keyword evidence="8" id="KW-0812">Transmembrane</keyword>
<dbReference type="Proteomes" id="UP001295444">
    <property type="component" value="Chromosome 13"/>
</dbReference>
<gene>
    <name evidence="10" type="ORF">PECUL_23A048906</name>
</gene>
<dbReference type="EC" id="4.2.1.1" evidence="2 7"/>
<evidence type="ECO:0000256" key="1">
    <source>
        <dbReference type="ARBA" id="ARBA00010718"/>
    </source>
</evidence>
<name>A0AAD1TI56_PELCU</name>